<keyword evidence="2" id="KW-1185">Reference proteome</keyword>
<dbReference type="EMBL" id="CAJVPW010006872">
    <property type="protein sequence ID" value="CAG8574242.1"/>
    <property type="molecule type" value="Genomic_DNA"/>
</dbReference>
<evidence type="ECO:0000313" key="1">
    <source>
        <dbReference type="EMBL" id="CAG8574242.1"/>
    </source>
</evidence>
<dbReference type="Proteomes" id="UP000789366">
    <property type="component" value="Unassembled WGS sequence"/>
</dbReference>
<reference evidence="1" key="1">
    <citation type="submission" date="2021-06" db="EMBL/GenBank/DDBJ databases">
        <authorList>
            <person name="Kallberg Y."/>
            <person name="Tangrot J."/>
            <person name="Rosling A."/>
        </authorList>
    </citation>
    <scope>NUCLEOTIDE SEQUENCE</scope>
    <source>
        <strain evidence="1">28 12/20/2015</strain>
    </source>
</reference>
<sequence length="411" mass="48300">MNLCVGDIFKKDSNLKIITEEAIEVVTYFHRSDFFYSRLKDEQAAIYKGKYIALITPNDTCWNSHFYCFSSILKSKAALKNLMTKIEDGDDSSLYSFPTNIQENLSRRWICYYYTNWVNKTPLVILAELEQYRAEKNPFDQKTYNQFNNHLKFWNHVAGYTKELHLVAIKIFSISVASASVEWLFSKMGWIHTARRNRLMPDKVLKLCQLRDKLQRDHLNEALTKQEKKIRETNVAMQAQNTNLEISDNESVDLLSEEDIYEDTYNDIYVEDSYTKETNIENTNVEDTHFENSHIEDTHIENTYIEDIYIEELNKTNSGDIRNIDNWHYLVSKWIKLTDEDEINELVNNDSLNDNNANLDSFEDFGIMHSAEDHEDFGTTHPAEDCEAKWKLLDLFTDLLEQPAYLNLSIE</sequence>
<evidence type="ECO:0000313" key="2">
    <source>
        <dbReference type="Proteomes" id="UP000789366"/>
    </source>
</evidence>
<protein>
    <submittedName>
        <fullName evidence="1">4679_t:CDS:1</fullName>
    </submittedName>
</protein>
<proteinExistence type="predicted"/>
<comment type="caution">
    <text evidence="1">The sequence shown here is derived from an EMBL/GenBank/DDBJ whole genome shotgun (WGS) entry which is preliminary data.</text>
</comment>
<name>A0ACA9M8I8_9GLOM</name>
<organism evidence="1 2">
    <name type="scientific">Cetraspora pellucida</name>
    <dbReference type="NCBI Taxonomy" id="1433469"/>
    <lineage>
        <taxon>Eukaryota</taxon>
        <taxon>Fungi</taxon>
        <taxon>Fungi incertae sedis</taxon>
        <taxon>Mucoromycota</taxon>
        <taxon>Glomeromycotina</taxon>
        <taxon>Glomeromycetes</taxon>
        <taxon>Diversisporales</taxon>
        <taxon>Gigasporaceae</taxon>
        <taxon>Cetraspora</taxon>
    </lineage>
</organism>
<gene>
    <name evidence="1" type="ORF">SPELUC_LOCUS6111</name>
</gene>
<accession>A0ACA9M8I8</accession>